<dbReference type="OMA" id="GKEANHQ"/>
<dbReference type="InterPro" id="IPR036291">
    <property type="entry name" value="NAD(P)-bd_dom_sf"/>
</dbReference>
<dbReference type="InterPro" id="IPR047122">
    <property type="entry name" value="Trans-enoyl_RdTase-like"/>
</dbReference>
<dbReference type="Gene3D" id="3.90.180.10">
    <property type="entry name" value="Medium-chain alcohol dehydrogenases, catalytic domain"/>
    <property type="match status" value="1"/>
</dbReference>
<dbReference type="Pfam" id="PF08240">
    <property type="entry name" value="ADH_N"/>
    <property type="match status" value="1"/>
</dbReference>
<dbReference type="SUPFAM" id="SSF50129">
    <property type="entry name" value="GroES-like"/>
    <property type="match status" value="1"/>
</dbReference>
<dbReference type="GO" id="GO:0016651">
    <property type="term" value="F:oxidoreductase activity, acting on NAD(P)H"/>
    <property type="evidence" value="ECO:0007669"/>
    <property type="project" value="InterPro"/>
</dbReference>
<dbReference type="GeneID" id="11508953"/>
<evidence type="ECO:0000256" key="1">
    <source>
        <dbReference type="ARBA" id="ARBA00008072"/>
    </source>
</evidence>
<dbReference type="CDD" id="cd08249">
    <property type="entry name" value="enoyl_reductase_like"/>
    <property type="match status" value="1"/>
</dbReference>
<organism evidence="4 5">
    <name type="scientific">Thermothelomyces thermophilus (strain ATCC 42464 / BCRC 31852 / DSM 1799)</name>
    <name type="common">Sporotrichum thermophile</name>
    <dbReference type="NCBI Taxonomy" id="573729"/>
    <lineage>
        <taxon>Eukaryota</taxon>
        <taxon>Fungi</taxon>
        <taxon>Dikarya</taxon>
        <taxon>Ascomycota</taxon>
        <taxon>Pezizomycotina</taxon>
        <taxon>Sordariomycetes</taxon>
        <taxon>Sordariomycetidae</taxon>
        <taxon>Sordariales</taxon>
        <taxon>Chaetomiaceae</taxon>
        <taxon>Thermothelomyces</taxon>
    </lineage>
</organism>
<evidence type="ECO:0000256" key="2">
    <source>
        <dbReference type="ARBA" id="ARBA00023002"/>
    </source>
</evidence>
<dbReference type="RefSeq" id="XP_003659609.1">
    <property type="nucleotide sequence ID" value="XM_003659561.1"/>
</dbReference>
<reference evidence="4 5" key="1">
    <citation type="journal article" date="2011" name="Nat. Biotechnol.">
        <title>Comparative genomic analysis of the thermophilic biomass-degrading fungi Myceliophthora thermophila and Thielavia terrestris.</title>
        <authorList>
            <person name="Berka R.M."/>
            <person name="Grigoriev I.V."/>
            <person name="Otillar R."/>
            <person name="Salamov A."/>
            <person name="Grimwood J."/>
            <person name="Reid I."/>
            <person name="Ishmael N."/>
            <person name="John T."/>
            <person name="Darmond C."/>
            <person name="Moisan M.-C."/>
            <person name="Henrissat B."/>
            <person name="Coutinho P.M."/>
            <person name="Lombard V."/>
            <person name="Natvig D.O."/>
            <person name="Lindquist E."/>
            <person name="Schmutz J."/>
            <person name="Lucas S."/>
            <person name="Harris P."/>
            <person name="Powlowski J."/>
            <person name="Bellemare A."/>
            <person name="Taylor D."/>
            <person name="Butler G."/>
            <person name="de Vries R.P."/>
            <person name="Allijn I.E."/>
            <person name="van den Brink J."/>
            <person name="Ushinsky S."/>
            <person name="Storms R."/>
            <person name="Powell A.J."/>
            <person name="Paulsen I.T."/>
            <person name="Elbourne L.D.H."/>
            <person name="Baker S.E."/>
            <person name="Magnuson J."/>
            <person name="LaBoissiere S."/>
            <person name="Clutterbuck A.J."/>
            <person name="Martinez D."/>
            <person name="Wogulis M."/>
            <person name="de Leon A.L."/>
            <person name="Rey M.W."/>
            <person name="Tsang A."/>
        </authorList>
    </citation>
    <scope>NUCLEOTIDE SEQUENCE [LARGE SCALE GENOMIC DNA]</scope>
    <source>
        <strain evidence="5">ATCC 42464 / BCRC 31852 / DSM 1799</strain>
    </source>
</reference>
<dbReference type="InterPro" id="IPR020843">
    <property type="entry name" value="ER"/>
</dbReference>
<dbReference type="eggNOG" id="KOG1198">
    <property type="taxonomic scope" value="Eukaryota"/>
</dbReference>
<proteinExistence type="inferred from homology"/>
<dbReference type="SMART" id="SM00829">
    <property type="entry name" value="PKS_ER"/>
    <property type="match status" value="1"/>
</dbReference>
<dbReference type="InterPro" id="IPR013154">
    <property type="entry name" value="ADH-like_N"/>
</dbReference>
<dbReference type="PANTHER" id="PTHR45348:SF3">
    <property type="entry name" value="ENOYL REDUCTASE (ER) DOMAIN-CONTAINING PROTEIN"/>
    <property type="match status" value="1"/>
</dbReference>
<keyword evidence="2" id="KW-0560">Oxidoreductase</keyword>
<evidence type="ECO:0000313" key="5">
    <source>
        <dbReference type="Proteomes" id="UP000007322"/>
    </source>
</evidence>
<evidence type="ECO:0000313" key="4">
    <source>
        <dbReference type="EMBL" id="AEO54364.1"/>
    </source>
</evidence>
<comment type="similarity">
    <text evidence="1">Belongs to the zinc-containing alcohol dehydrogenase family.</text>
</comment>
<dbReference type="Gene3D" id="3.40.50.720">
    <property type="entry name" value="NAD(P)-binding Rossmann-like Domain"/>
    <property type="match status" value="1"/>
</dbReference>
<dbReference type="Proteomes" id="UP000007322">
    <property type="component" value="Chromosome 1"/>
</dbReference>
<dbReference type="InterPro" id="IPR011032">
    <property type="entry name" value="GroES-like_sf"/>
</dbReference>
<gene>
    <name evidence="4" type="ORF">MYCTH_2107104</name>
</gene>
<accession>G2Q3A3</accession>
<dbReference type="HOGENOM" id="CLU_026673_16_5_1"/>
<dbReference type="OrthoDB" id="9992527at2759"/>
<sequence>MASLPPSVPATHAAIAITALGKPVEQVTVPTIPPSAGEVLVRVTHTSSTPVDLHRVAGGLRVPPEDGGKAFILGITVGGTVVAVGPGTATGLRVGDRVFGFVQDGSDREAAFQEYATVPAWKLGRVPDRVDMHAAVAVPANLVTAVHTVVADLGLPLPWPVPGAEVAAAAADDDDKEEEVVLVWGAASSVGMYVLQVLRHWGYRHVLAVAAGKHHETLRGLGARACFDYREGDAAGAVAAYLDRVVRRSSSSRPGRPRLPYVVDCIGSREGSLRPLTRIAEKGTRVAVMLPVINVHAGKDRAAELEMDVNKALPGEWKDGVELRGVRTFLYHKNEFLRDHLQPEIVPALLEQGVIEPNKQRVVEGKTLLERAQKALDLLRDQAVSGEKLVWRVAD</sequence>
<dbReference type="EMBL" id="CP003002">
    <property type="protein sequence ID" value="AEO54364.1"/>
    <property type="molecule type" value="Genomic_DNA"/>
</dbReference>
<keyword evidence="5" id="KW-1185">Reference proteome</keyword>
<dbReference type="VEuPathDB" id="FungiDB:MYCTH_2107104"/>
<protein>
    <recommendedName>
        <fullName evidence="3">Enoyl reductase (ER) domain-containing protein</fullName>
    </recommendedName>
</protein>
<name>G2Q3A3_THET4</name>
<feature type="domain" description="Enoyl reductase (ER)" evidence="3">
    <location>
        <begin position="13"/>
        <end position="390"/>
    </location>
</feature>
<dbReference type="AlphaFoldDB" id="G2Q3A3"/>
<evidence type="ECO:0000259" key="3">
    <source>
        <dbReference type="SMART" id="SM00829"/>
    </source>
</evidence>
<dbReference type="SUPFAM" id="SSF51735">
    <property type="entry name" value="NAD(P)-binding Rossmann-fold domains"/>
    <property type="match status" value="1"/>
</dbReference>
<dbReference type="PANTHER" id="PTHR45348">
    <property type="entry name" value="HYPOTHETICAL OXIDOREDUCTASE (EUROFUNG)"/>
    <property type="match status" value="1"/>
</dbReference>
<dbReference type="KEGG" id="mtm:MYCTH_2107104"/>
<dbReference type="InParanoid" id="G2Q3A3"/>